<evidence type="ECO:0000313" key="2">
    <source>
        <dbReference type="Proteomes" id="UP000824162"/>
    </source>
</evidence>
<comment type="caution">
    <text evidence="1">The sequence shown here is derived from an EMBL/GenBank/DDBJ whole genome shotgun (WGS) entry which is preliminary data.</text>
</comment>
<gene>
    <name evidence="1" type="ORF">H9900_01980</name>
</gene>
<protein>
    <submittedName>
        <fullName evidence="1">Uncharacterized protein</fullName>
    </submittedName>
</protein>
<dbReference type="Proteomes" id="UP000824162">
    <property type="component" value="Unassembled WGS sequence"/>
</dbReference>
<dbReference type="EMBL" id="DXIJ01000038">
    <property type="protein sequence ID" value="HIV85560.1"/>
    <property type="molecule type" value="Genomic_DNA"/>
</dbReference>
<proteinExistence type="predicted"/>
<name>A0A9D1TL91_9FIRM</name>
<reference evidence="1" key="1">
    <citation type="journal article" date="2021" name="PeerJ">
        <title>Extensive microbial diversity within the chicken gut microbiome revealed by metagenomics and culture.</title>
        <authorList>
            <person name="Gilroy R."/>
            <person name="Ravi A."/>
            <person name="Getino M."/>
            <person name="Pursley I."/>
            <person name="Horton D.L."/>
            <person name="Alikhan N.F."/>
            <person name="Baker D."/>
            <person name="Gharbi K."/>
            <person name="Hall N."/>
            <person name="Watson M."/>
            <person name="Adriaenssens E.M."/>
            <person name="Foster-Nyarko E."/>
            <person name="Jarju S."/>
            <person name="Secka A."/>
            <person name="Antonio M."/>
            <person name="Oren A."/>
            <person name="Chaudhuri R.R."/>
            <person name="La Ragione R."/>
            <person name="Hildebrand F."/>
            <person name="Pallen M.J."/>
        </authorList>
    </citation>
    <scope>NUCLEOTIDE SEQUENCE</scope>
    <source>
        <strain evidence="1">5790</strain>
    </source>
</reference>
<accession>A0A9D1TL91</accession>
<reference evidence="1" key="2">
    <citation type="submission" date="2021-04" db="EMBL/GenBank/DDBJ databases">
        <authorList>
            <person name="Gilroy R."/>
        </authorList>
    </citation>
    <scope>NUCLEOTIDE SEQUENCE</scope>
    <source>
        <strain evidence="1">5790</strain>
    </source>
</reference>
<dbReference type="AlphaFoldDB" id="A0A9D1TL91"/>
<evidence type="ECO:0000313" key="1">
    <source>
        <dbReference type="EMBL" id="HIV85560.1"/>
    </source>
</evidence>
<sequence length="354" mass="37463">MPELTVSIDRLKSMGDEFSNIASVLDGSASDINSIKSSLGFEIKNREQIVAALSGISKSLENYSTSSGKIKSAVEEIASAYQRTESKLAGKDVGEMGGSRGDSSSSKSEGDAWWEKIGKWFGNVKKATVDCVNYVVDDFKNKGWTYTAFRFGKAVAKIAGGAGALAVVLGTGGVLAPIAGAYAVNSIFNGFADMYTVIDRTSKGQNADFEESNLLKDIVVTSGKGWGKLFGNEELGGEIGETLYDTGNILSSVYTLGNAYDMAKLKNLNFGKAVHESKGALSGLGHLATKTDLSNLKVQFSIFKQTYPNAVYAVSTIKSFTGGLGEITSNIIQGKGFFGGVIGDITELGYNLTH</sequence>
<organism evidence="1 2">
    <name type="scientific">Candidatus Monoglobus merdigallinarum</name>
    <dbReference type="NCBI Taxonomy" id="2838698"/>
    <lineage>
        <taxon>Bacteria</taxon>
        <taxon>Bacillati</taxon>
        <taxon>Bacillota</taxon>
        <taxon>Clostridia</taxon>
        <taxon>Monoglobales</taxon>
        <taxon>Monoglobaceae</taxon>
        <taxon>Monoglobus</taxon>
    </lineage>
</organism>